<dbReference type="KEGG" id="spar:SPRG_18214"/>
<dbReference type="EMBL" id="KK584238">
    <property type="protein sequence ID" value="KDO16251.1"/>
    <property type="molecule type" value="Genomic_DNA"/>
</dbReference>
<sequence length="106" mass="12014">MQRAIDRHTTSSDETSARMLAMQRNIFQTFQIKDLQVSAPGCVVEPTVKIATFDATVVCTASGLMLTIEVIAETFSPFPSSKLLMLYRSLELRELSWVTRRITHYD</sequence>
<protein>
    <submittedName>
        <fullName evidence="1">Uncharacterized protein</fullName>
    </submittedName>
</protein>
<dbReference type="Proteomes" id="UP000030745">
    <property type="component" value="Unassembled WGS sequence"/>
</dbReference>
<dbReference type="AlphaFoldDB" id="A0A067BPK4"/>
<evidence type="ECO:0000313" key="2">
    <source>
        <dbReference type="Proteomes" id="UP000030745"/>
    </source>
</evidence>
<keyword evidence="2" id="KW-1185">Reference proteome</keyword>
<dbReference type="VEuPathDB" id="FungiDB:SPRG_18214"/>
<gene>
    <name evidence="1" type="ORF">SPRG_18214</name>
</gene>
<reference evidence="1 2" key="1">
    <citation type="journal article" date="2013" name="PLoS Genet.">
        <title>Distinctive expansion of potential virulence genes in the genome of the oomycete fish pathogen Saprolegnia parasitica.</title>
        <authorList>
            <person name="Jiang R.H."/>
            <person name="de Bruijn I."/>
            <person name="Haas B.J."/>
            <person name="Belmonte R."/>
            <person name="Lobach L."/>
            <person name="Christie J."/>
            <person name="van den Ackerveken G."/>
            <person name="Bottin A."/>
            <person name="Bulone V."/>
            <person name="Diaz-Moreno S.M."/>
            <person name="Dumas B."/>
            <person name="Fan L."/>
            <person name="Gaulin E."/>
            <person name="Govers F."/>
            <person name="Grenville-Briggs L.J."/>
            <person name="Horner N.R."/>
            <person name="Levin J.Z."/>
            <person name="Mammella M."/>
            <person name="Meijer H.J."/>
            <person name="Morris P."/>
            <person name="Nusbaum C."/>
            <person name="Oome S."/>
            <person name="Phillips A.J."/>
            <person name="van Rooyen D."/>
            <person name="Rzeszutek E."/>
            <person name="Saraiva M."/>
            <person name="Secombes C.J."/>
            <person name="Seidl M.F."/>
            <person name="Snel B."/>
            <person name="Stassen J.H."/>
            <person name="Sykes S."/>
            <person name="Tripathy S."/>
            <person name="van den Berg H."/>
            <person name="Vega-Arreguin J.C."/>
            <person name="Wawra S."/>
            <person name="Young S.K."/>
            <person name="Zeng Q."/>
            <person name="Dieguez-Uribeondo J."/>
            <person name="Russ C."/>
            <person name="Tyler B.M."/>
            <person name="van West P."/>
        </authorList>
    </citation>
    <scope>NUCLEOTIDE SEQUENCE [LARGE SCALE GENOMIC DNA]</scope>
    <source>
        <strain evidence="1 2">CBS 223.65</strain>
    </source>
</reference>
<accession>A0A067BPK4</accession>
<evidence type="ECO:0000313" key="1">
    <source>
        <dbReference type="EMBL" id="KDO16251.1"/>
    </source>
</evidence>
<dbReference type="GeneID" id="24139739"/>
<organism evidence="1 2">
    <name type="scientific">Saprolegnia parasitica (strain CBS 223.65)</name>
    <dbReference type="NCBI Taxonomy" id="695850"/>
    <lineage>
        <taxon>Eukaryota</taxon>
        <taxon>Sar</taxon>
        <taxon>Stramenopiles</taxon>
        <taxon>Oomycota</taxon>
        <taxon>Saprolegniomycetes</taxon>
        <taxon>Saprolegniales</taxon>
        <taxon>Saprolegniaceae</taxon>
        <taxon>Saprolegnia</taxon>
    </lineage>
</organism>
<dbReference type="RefSeq" id="XP_012213041.1">
    <property type="nucleotide sequence ID" value="XM_012357651.1"/>
</dbReference>
<proteinExistence type="predicted"/>
<name>A0A067BPK4_SAPPC</name>